<gene>
    <name evidence="1" type="ORF">NC653_036781</name>
</gene>
<dbReference type="AlphaFoldDB" id="A0AAD6LKQ2"/>
<proteinExistence type="predicted"/>
<reference evidence="1 2" key="1">
    <citation type="journal article" date="2023" name="Mol. Ecol. Resour.">
        <title>Chromosome-level genome assembly of a triploid poplar Populus alba 'Berolinensis'.</title>
        <authorList>
            <person name="Chen S."/>
            <person name="Yu Y."/>
            <person name="Wang X."/>
            <person name="Wang S."/>
            <person name="Zhang T."/>
            <person name="Zhou Y."/>
            <person name="He R."/>
            <person name="Meng N."/>
            <person name="Wang Y."/>
            <person name="Liu W."/>
            <person name="Liu Z."/>
            <person name="Liu J."/>
            <person name="Guo Q."/>
            <person name="Huang H."/>
            <person name="Sederoff R.R."/>
            <person name="Wang G."/>
            <person name="Qu G."/>
            <person name="Chen S."/>
        </authorList>
    </citation>
    <scope>NUCLEOTIDE SEQUENCE [LARGE SCALE GENOMIC DNA]</scope>
    <source>
        <strain evidence="1">SC-2020</strain>
    </source>
</reference>
<organism evidence="1 2">
    <name type="scientific">Populus alba x Populus x berolinensis</name>
    <dbReference type="NCBI Taxonomy" id="444605"/>
    <lineage>
        <taxon>Eukaryota</taxon>
        <taxon>Viridiplantae</taxon>
        <taxon>Streptophyta</taxon>
        <taxon>Embryophyta</taxon>
        <taxon>Tracheophyta</taxon>
        <taxon>Spermatophyta</taxon>
        <taxon>Magnoliopsida</taxon>
        <taxon>eudicotyledons</taxon>
        <taxon>Gunneridae</taxon>
        <taxon>Pentapetalae</taxon>
        <taxon>rosids</taxon>
        <taxon>fabids</taxon>
        <taxon>Malpighiales</taxon>
        <taxon>Salicaceae</taxon>
        <taxon>Saliceae</taxon>
        <taxon>Populus</taxon>
    </lineage>
</organism>
<dbReference type="Proteomes" id="UP001164929">
    <property type="component" value="Chromosome 16"/>
</dbReference>
<evidence type="ECO:0000313" key="2">
    <source>
        <dbReference type="Proteomes" id="UP001164929"/>
    </source>
</evidence>
<dbReference type="EMBL" id="JAQIZT010000016">
    <property type="protein sequence ID" value="KAJ6968913.1"/>
    <property type="molecule type" value="Genomic_DNA"/>
</dbReference>
<comment type="caution">
    <text evidence="1">The sequence shown here is derived from an EMBL/GenBank/DDBJ whole genome shotgun (WGS) entry which is preliminary data.</text>
</comment>
<evidence type="ECO:0000313" key="1">
    <source>
        <dbReference type="EMBL" id="KAJ6968913.1"/>
    </source>
</evidence>
<sequence>MMKNLLRSLHVSHMNFEIMTIICFFGTI</sequence>
<protein>
    <submittedName>
        <fullName evidence="1">Uncharacterized protein</fullName>
    </submittedName>
</protein>
<keyword evidence="2" id="KW-1185">Reference proteome</keyword>
<name>A0AAD6LKQ2_9ROSI</name>
<accession>A0AAD6LKQ2</accession>